<evidence type="ECO:0000256" key="1">
    <source>
        <dbReference type="SAM" id="Phobius"/>
    </source>
</evidence>
<comment type="caution">
    <text evidence="2">The sequence shown here is derived from an EMBL/GenBank/DDBJ whole genome shotgun (WGS) entry which is preliminary data.</text>
</comment>
<gene>
    <name evidence="2" type="ORF">Bpfe_026350</name>
</gene>
<keyword evidence="2" id="KW-0675">Receptor</keyword>
<dbReference type="EMBL" id="JASAOG010000202">
    <property type="protein sequence ID" value="KAK0044216.1"/>
    <property type="molecule type" value="Genomic_DNA"/>
</dbReference>
<feature type="transmembrane region" description="Helical" evidence="1">
    <location>
        <begin position="12"/>
        <end position="33"/>
    </location>
</feature>
<dbReference type="Proteomes" id="UP001233172">
    <property type="component" value="Unassembled WGS sequence"/>
</dbReference>
<name>A0AAD8AXG8_BIOPF</name>
<evidence type="ECO:0000313" key="3">
    <source>
        <dbReference type="Proteomes" id="UP001233172"/>
    </source>
</evidence>
<keyword evidence="3" id="KW-1185">Reference proteome</keyword>
<organism evidence="2 3">
    <name type="scientific">Biomphalaria pfeifferi</name>
    <name type="common">Bloodfluke planorb</name>
    <name type="synonym">Freshwater snail</name>
    <dbReference type="NCBI Taxonomy" id="112525"/>
    <lineage>
        <taxon>Eukaryota</taxon>
        <taxon>Metazoa</taxon>
        <taxon>Spiralia</taxon>
        <taxon>Lophotrochozoa</taxon>
        <taxon>Mollusca</taxon>
        <taxon>Gastropoda</taxon>
        <taxon>Heterobranchia</taxon>
        <taxon>Euthyneura</taxon>
        <taxon>Panpulmonata</taxon>
        <taxon>Hygrophila</taxon>
        <taxon>Lymnaeoidea</taxon>
        <taxon>Planorbidae</taxon>
        <taxon>Biomphalaria</taxon>
    </lineage>
</organism>
<feature type="non-terminal residue" evidence="2">
    <location>
        <position position="98"/>
    </location>
</feature>
<dbReference type="PANTHER" id="PTHR45902">
    <property type="entry name" value="LATROPHILIN RECEPTOR-LIKE PROTEIN A"/>
    <property type="match status" value="1"/>
</dbReference>
<accession>A0AAD8AXG8</accession>
<dbReference type="Gene3D" id="1.20.1070.10">
    <property type="entry name" value="Rhodopsin 7-helix transmembrane proteins"/>
    <property type="match status" value="1"/>
</dbReference>
<protein>
    <submittedName>
        <fullName evidence="2">Adhesion G protein-coupled receptor E4P</fullName>
    </submittedName>
</protein>
<sequence length="98" mass="11379">FQRGIHCQVLGVATHFLWLWNFSWSFICSYQMLRVFTNQTRSRGFITTKHEMWKFVCGSFALPVCVVSTCVGYHYHVTKGRDIGYGKVRCYLDSALSV</sequence>
<dbReference type="AlphaFoldDB" id="A0AAD8AXG8"/>
<keyword evidence="1" id="KW-0472">Membrane</keyword>
<evidence type="ECO:0000313" key="2">
    <source>
        <dbReference type="EMBL" id="KAK0044216.1"/>
    </source>
</evidence>
<dbReference type="PANTHER" id="PTHR45902:SF1">
    <property type="entry name" value="LATROPHILIN RECEPTOR-LIKE PROTEIN A"/>
    <property type="match status" value="1"/>
</dbReference>
<reference evidence="2" key="2">
    <citation type="submission" date="2023-04" db="EMBL/GenBank/DDBJ databases">
        <authorList>
            <person name="Bu L."/>
            <person name="Lu L."/>
            <person name="Laidemitt M.R."/>
            <person name="Zhang S.M."/>
            <person name="Mutuku M."/>
            <person name="Mkoji G."/>
            <person name="Steinauer M."/>
            <person name="Loker E.S."/>
        </authorList>
    </citation>
    <scope>NUCLEOTIDE SEQUENCE</scope>
    <source>
        <strain evidence="2">KasaAsao</strain>
        <tissue evidence="2">Whole Snail</tissue>
    </source>
</reference>
<feature type="non-terminal residue" evidence="2">
    <location>
        <position position="1"/>
    </location>
</feature>
<feature type="transmembrane region" description="Helical" evidence="1">
    <location>
        <begin position="53"/>
        <end position="75"/>
    </location>
</feature>
<reference evidence="2" key="1">
    <citation type="journal article" date="2023" name="PLoS Negl. Trop. Dis.">
        <title>A genome sequence for Biomphalaria pfeifferi, the major vector snail for the human-infecting parasite Schistosoma mansoni.</title>
        <authorList>
            <person name="Bu L."/>
            <person name="Lu L."/>
            <person name="Laidemitt M.R."/>
            <person name="Zhang S.M."/>
            <person name="Mutuku M."/>
            <person name="Mkoji G."/>
            <person name="Steinauer M."/>
            <person name="Loker E.S."/>
        </authorList>
    </citation>
    <scope>NUCLEOTIDE SEQUENCE</scope>
    <source>
        <strain evidence="2">KasaAsao</strain>
    </source>
</reference>
<keyword evidence="1" id="KW-1133">Transmembrane helix</keyword>
<dbReference type="InterPro" id="IPR053231">
    <property type="entry name" value="GPCR_LN-TM7"/>
</dbReference>
<keyword evidence="1" id="KW-0812">Transmembrane</keyword>
<proteinExistence type="predicted"/>